<evidence type="ECO:0000256" key="1">
    <source>
        <dbReference type="SAM" id="Phobius"/>
    </source>
</evidence>
<name>A0A9P4X5H0_9HYPO</name>
<proteinExistence type="predicted"/>
<keyword evidence="1" id="KW-0472">Membrane</keyword>
<feature type="transmembrane region" description="Helical" evidence="1">
    <location>
        <begin position="21"/>
        <end position="39"/>
    </location>
</feature>
<sequence length="191" mass="19686">MEAEIRGGVMYGKVVGGGEDLHLVLVVILVLVLVLGLLLNLLALLAGLALLLLFLEGSLVLLLGDAQATEAKPGEEADAIEAGALHLALELLLGLGVVTLTSLVVLPDLVDEVQHAAGQVLVGLPVDLDRLADEARPAILVAAPPELLLEDLVLKVLVLAELELDGDAARVAVGQLKALHGQVDQGAQEDG</sequence>
<evidence type="ECO:0000313" key="2">
    <source>
        <dbReference type="EMBL" id="KAF3057897.1"/>
    </source>
</evidence>
<dbReference type="EMBL" id="QLNT01000027">
    <property type="protein sequence ID" value="KAF3057897.1"/>
    <property type="molecule type" value="Genomic_DNA"/>
</dbReference>
<keyword evidence="1" id="KW-0812">Transmembrane</keyword>
<feature type="transmembrane region" description="Helical" evidence="1">
    <location>
        <begin position="84"/>
        <end position="106"/>
    </location>
</feature>
<comment type="caution">
    <text evidence="2">The sequence shown here is derived from an EMBL/GenBank/DDBJ whole genome shotgun (WGS) entry which is preliminary data.</text>
</comment>
<protein>
    <submittedName>
        <fullName evidence="2">Uncharacterized protein</fullName>
    </submittedName>
</protein>
<keyword evidence="3" id="KW-1185">Reference proteome</keyword>
<evidence type="ECO:0000313" key="3">
    <source>
        <dbReference type="Proteomes" id="UP000801864"/>
    </source>
</evidence>
<organism evidence="2 3">
    <name type="scientific">Trichoderma lentiforme</name>
    <dbReference type="NCBI Taxonomy" id="1567552"/>
    <lineage>
        <taxon>Eukaryota</taxon>
        <taxon>Fungi</taxon>
        <taxon>Dikarya</taxon>
        <taxon>Ascomycota</taxon>
        <taxon>Pezizomycotina</taxon>
        <taxon>Sordariomycetes</taxon>
        <taxon>Hypocreomycetidae</taxon>
        <taxon>Hypocreales</taxon>
        <taxon>Hypocreaceae</taxon>
        <taxon>Trichoderma</taxon>
    </lineage>
</organism>
<accession>A0A9P4X5H0</accession>
<gene>
    <name evidence="2" type="ORF">CFAM422_012043</name>
</gene>
<dbReference type="Proteomes" id="UP000801864">
    <property type="component" value="Unassembled WGS sequence"/>
</dbReference>
<keyword evidence="1" id="KW-1133">Transmembrane helix</keyword>
<reference evidence="2 3" key="1">
    <citation type="submission" date="2018-06" db="EMBL/GenBank/DDBJ databases">
        <title>Genome analysis of cellulolytic fungus Trichoderma lentiforme CFAM-422.</title>
        <authorList>
            <person name="Steindorff A.S."/>
            <person name="Formighieri E.F."/>
            <person name="Midorikawa G.E.O."/>
            <person name="Tamietti M.S."/>
            <person name="Ramos E.Z."/>
            <person name="Silva A.S."/>
            <person name="Bon E.P.S."/>
            <person name="Mendes T.D."/>
            <person name="Damaso M.C.T."/>
            <person name="Favaro L.C.L."/>
        </authorList>
    </citation>
    <scope>NUCLEOTIDE SEQUENCE [LARGE SCALE GENOMIC DNA]</scope>
    <source>
        <strain evidence="2 3">CFAM-422</strain>
    </source>
</reference>
<dbReference type="AlphaFoldDB" id="A0A9P4X5H0"/>